<gene>
    <name evidence="1" type="ORF">KVT40_008867</name>
</gene>
<sequence length="105" mass="12436">MLHTFNHAGVLYACHRLSCVHTGHFQLSPLINYAWPIFIAGLCSWPDLERIDVVRKLCRRLSEETRFACYESISAFHQALWDSEHRDWIRLAKEWRERGQQIIAI</sequence>
<dbReference type="EMBL" id="JAESVG020000010">
    <property type="protein sequence ID" value="KAG8623891.1"/>
    <property type="molecule type" value="Genomic_DNA"/>
</dbReference>
<evidence type="ECO:0000313" key="2">
    <source>
        <dbReference type="Proteomes" id="UP000809789"/>
    </source>
</evidence>
<accession>A0A8K0KTY6</accession>
<dbReference type="Proteomes" id="UP000809789">
    <property type="component" value="Unassembled WGS sequence"/>
</dbReference>
<dbReference type="OrthoDB" id="3251668at2759"/>
<reference evidence="1" key="1">
    <citation type="submission" date="2021-07" db="EMBL/GenBank/DDBJ databases">
        <title>Elsinoe batatas strain:CRI-CJ2 Genome sequencing and assembly.</title>
        <authorList>
            <person name="Huang L."/>
        </authorList>
    </citation>
    <scope>NUCLEOTIDE SEQUENCE</scope>
    <source>
        <strain evidence="1">CRI-CJ2</strain>
    </source>
</reference>
<name>A0A8K0KTY6_9PEZI</name>
<proteinExistence type="predicted"/>
<evidence type="ECO:0000313" key="1">
    <source>
        <dbReference type="EMBL" id="KAG8623891.1"/>
    </source>
</evidence>
<dbReference type="AlphaFoldDB" id="A0A8K0KTY6"/>
<organism evidence="1 2">
    <name type="scientific">Elsinoe batatas</name>
    <dbReference type="NCBI Taxonomy" id="2601811"/>
    <lineage>
        <taxon>Eukaryota</taxon>
        <taxon>Fungi</taxon>
        <taxon>Dikarya</taxon>
        <taxon>Ascomycota</taxon>
        <taxon>Pezizomycotina</taxon>
        <taxon>Dothideomycetes</taxon>
        <taxon>Dothideomycetidae</taxon>
        <taxon>Myriangiales</taxon>
        <taxon>Elsinoaceae</taxon>
        <taxon>Elsinoe</taxon>
    </lineage>
</organism>
<comment type="caution">
    <text evidence="1">The sequence shown here is derived from an EMBL/GenBank/DDBJ whole genome shotgun (WGS) entry which is preliminary data.</text>
</comment>
<protein>
    <submittedName>
        <fullName evidence="1">Uncharacterized protein</fullName>
    </submittedName>
</protein>
<keyword evidence="2" id="KW-1185">Reference proteome</keyword>